<keyword evidence="2" id="KW-0472">Membrane</keyword>
<keyword evidence="2" id="KW-0812">Transmembrane</keyword>
<comment type="caution">
    <text evidence="3">The sequence shown here is derived from an EMBL/GenBank/DDBJ whole genome shotgun (WGS) entry which is preliminary data.</text>
</comment>
<accession>A0A149QSB4</accession>
<dbReference type="EMBL" id="LHZB01000118">
    <property type="protein sequence ID" value="KXV00074.1"/>
    <property type="molecule type" value="Genomic_DNA"/>
</dbReference>
<organism evidence="3 4">
    <name type="scientific">Gluconobacter potus</name>
    <dbReference type="NCBI Taxonomy" id="2724927"/>
    <lineage>
        <taxon>Bacteria</taxon>
        <taxon>Pseudomonadati</taxon>
        <taxon>Pseudomonadota</taxon>
        <taxon>Alphaproteobacteria</taxon>
        <taxon>Acetobacterales</taxon>
        <taxon>Acetobacteraceae</taxon>
        <taxon>Gluconobacter</taxon>
    </lineage>
</organism>
<evidence type="ECO:0000256" key="1">
    <source>
        <dbReference type="SAM" id="MobiDB-lite"/>
    </source>
</evidence>
<dbReference type="AlphaFoldDB" id="A0A149QSB4"/>
<reference evidence="3 4" key="1">
    <citation type="submission" date="2015-06" db="EMBL/GenBank/DDBJ databases">
        <title>Improved classification and identification of acetic acid bacteria using matrix-assisted laser desorption/ionization time-of-flight mass spectrometry; Gluconobacter nephelii and Gluconobacter uchimurae are later heterotypic synonyms of Gluconobacter japonicus and Gluconobacter oxydans, respectively.</title>
        <authorList>
            <person name="Li L."/>
            <person name="Cleenwerck I."/>
            <person name="De Vuyst L."/>
            <person name="Vandamme P."/>
        </authorList>
    </citation>
    <scope>NUCLEOTIDE SEQUENCE [LARGE SCALE GENOMIC DNA]</scope>
    <source>
        <strain evidence="3 4">LMG 1764</strain>
    </source>
</reference>
<evidence type="ECO:0000313" key="3">
    <source>
        <dbReference type="EMBL" id="KXV00074.1"/>
    </source>
</evidence>
<evidence type="ECO:0000313" key="4">
    <source>
        <dbReference type="Proteomes" id="UP000075573"/>
    </source>
</evidence>
<dbReference type="PATRIC" id="fig|442.7.peg.3356"/>
<gene>
    <name evidence="3" type="ORF">AD929_12660</name>
</gene>
<keyword evidence="2" id="KW-1133">Transmembrane helix</keyword>
<protein>
    <submittedName>
        <fullName evidence="3">Uncharacterized protein</fullName>
    </submittedName>
</protein>
<dbReference type="RefSeq" id="WP_062497358.1">
    <property type="nucleotide sequence ID" value="NZ_LHZB01000118.1"/>
</dbReference>
<name>A0A149QSB4_9PROT</name>
<proteinExistence type="predicted"/>
<feature type="transmembrane region" description="Helical" evidence="2">
    <location>
        <begin position="6"/>
        <end position="31"/>
    </location>
</feature>
<sequence length="62" mass="6836">MKWNIFVGVVMLFDTFSGLCLMTATGFVNGIRRQRARSRSREAGHLQSAVRAPAHSTLVAQS</sequence>
<dbReference type="Proteomes" id="UP000075573">
    <property type="component" value="Unassembled WGS sequence"/>
</dbReference>
<evidence type="ECO:0000256" key="2">
    <source>
        <dbReference type="SAM" id="Phobius"/>
    </source>
</evidence>
<feature type="region of interest" description="Disordered" evidence="1">
    <location>
        <begin position="38"/>
        <end position="62"/>
    </location>
</feature>